<comment type="caution">
    <text evidence="2">The sequence shown here is derived from an EMBL/GenBank/DDBJ whole genome shotgun (WGS) entry which is preliminary data.</text>
</comment>
<keyword evidence="1" id="KW-1133">Transmembrane helix</keyword>
<dbReference type="GO" id="GO:0042834">
    <property type="term" value="F:peptidoglycan binding"/>
    <property type="evidence" value="ECO:0007669"/>
    <property type="project" value="InterPro"/>
</dbReference>
<dbReference type="Proteomes" id="UP000295131">
    <property type="component" value="Unassembled WGS sequence"/>
</dbReference>
<organism evidence="2 3">
    <name type="scientific">Pseudohoeflea suaedae</name>
    <dbReference type="NCBI Taxonomy" id="877384"/>
    <lineage>
        <taxon>Bacteria</taxon>
        <taxon>Pseudomonadati</taxon>
        <taxon>Pseudomonadota</taxon>
        <taxon>Alphaproteobacteria</taxon>
        <taxon>Hyphomicrobiales</taxon>
        <taxon>Rhizobiaceae</taxon>
        <taxon>Pseudohoeflea</taxon>
    </lineage>
</organism>
<evidence type="ECO:0000313" key="3">
    <source>
        <dbReference type="Proteomes" id="UP000295131"/>
    </source>
</evidence>
<proteinExistence type="predicted"/>
<feature type="transmembrane region" description="Helical" evidence="1">
    <location>
        <begin position="44"/>
        <end position="62"/>
    </location>
</feature>
<evidence type="ECO:0008006" key="4">
    <source>
        <dbReference type="Google" id="ProtNLM"/>
    </source>
</evidence>
<accession>A0A4R5PIH5</accession>
<gene>
    <name evidence="2" type="ORF">E2A64_16765</name>
</gene>
<evidence type="ECO:0000256" key="1">
    <source>
        <dbReference type="SAM" id="Phobius"/>
    </source>
</evidence>
<keyword evidence="1" id="KW-0472">Membrane</keyword>
<name>A0A4R5PIH5_9HYPH</name>
<dbReference type="InterPro" id="IPR036680">
    <property type="entry name" value="SPOR-like_sf"/>
</dbReference>
<reference evidence="2 3" key="1">
    <citation type="journal article" date="2013" name="Int. J. Syst. Evol. Microbiol.">
        <title>Hoeflea suaedae sp. nov., an endophytic bacterium isolated from the root of the halophyte Suaeda maritima.</title>
        <authorList>
            <person name="Chung E.J."/>
            <person name="Park J.A."/>
            <person name="Pramanik P."/>
            <person name="Bibi F."/>
            <person name="Jeon C.O."/>
            <person name="Chung Y.R."/>
        </authorList>
    </citation>
    <scope>NUCLEOTIDE SEQUENCE [LARGE SCALE GENOMIC DNA]</scope>
    <source>
        <strain evidence="2 3">YC6898</strain>
    </source>
</reference>
<protein>
    <recommendedName>
        <fullName evidence="4">SPOR domain-containing protein</fullName>
    </recommendedName>
</protein>
<keyword evidence="1" id="KW-0812">Transmembrane</keyword>
<dbReference type="RefSeq" id="WP_133285667.1">
    <property type="nucleotide sequence ID" value="NZ_SMSI01000004.1"/>
</dbReference>
<feature type="transmembrane region" description="Helical" evidence="1">
    <location>
        <begin position="7"/>
        <end position="24"/>
    </location>
</feature>
<dbReference type="EMBL" id="SMSI01000004">
    <property type="protein sequence ID" value="TDH34321.1"/>
    <property type="molecule type" value="Genomic_DNA"/>
</dbReference>
<dbReference type="SUPFAM" id="SSF110997">
    <property type="entry name" value="Sporulation related repeat"/>
    <property type="match status" value="1"/>
</dbReference>
<dbReference type="OrthoDB" id="9824506at2"/>
<evidence type="ECO:0000313" key="2">
    <source>
        <dbReference type="EMBL" id="TDH34321.1"/>
    </source>
</evidence>
<feature type="transmembrane region" description="Helical" evidence="1">
    <location>
        <begin position="69"/>
        <end position="86"/>
    </location>
</feature>
<sequence length="242" mass="25966">MTLLQRFGWGIVAGFAIVCVKFLGPDAEYVQQIISDLNIGHVTFYVIFSLVTVFLGGISGLFSQDREPLRILVFCAAFPATVSAALPGSGKPPVSKTENGSAADLAGRTEFPLSLIVTSALAEDATDGVCNEGGFTAQFTQAAREYFSGPVVQDTYSVIVGSATELAEAQRLADEFARRSEGLSVTVGCRRPGNPYYPIVVGEVSDLETAAEIKGRVIGEGWAREDSYLSDYPFRKPIYQAE</sequence>
<dbReference type="AlphaFoldDB" id="A0A4R5PIH5"/>
<keyword evidence="3" id="KW-1185">Reference proteome</keyword>